<dbReference type="Proteomes" id="UP000637239">
    <property type="component" value="Chromosome 1"/>
</dbReference>
<keyword evidence="1" id="KW-0175">Coiled coil</keyword>
<reference evidence="3" key="1">
    <citation type="submission" date="2021-01" db="EMBL/GenBank/DDBJ databases">
        <authorList>
            <consortium name="Aspergillus chevalieri M1 genome sequencing consortium"/>
            <person name="Kazuki M."/>
            <person name="Futagami T."/>
        </authorList>
    </citation>
    <scope>NUCLEOTIDE SEQUENCE</scope>
    <source>
        <strain evidence="3">M1</strain>
    </source>
</reference>
<dbReference type="RefSeq" id="XP_043132492.1">
    <property type="nucleotide sequence ID" value="XM_043275934.1"/>
</dbReference>
<name>A0A7R7VFX5_ASPCH</name>
<dbReference type="PANTHER" id="PTHR23159">
    <property type="entry name" value="CENTROSOMAL PROTEIN 2"/>
    <property type="match status" value="1"/>
</dbReference>
<evidence type="ECO:0000256" key="2">
    <source>
        <dbReference type="SAM" id="MobiDB-lite"/>
    </source>
</evidence>
<dbReference type="EMBL" id="AP024416">
    <property type="protein sequence ID" value="BCR83970.1"/>
    <property type="molecule type" value="Genomic_DNA"/>
</dbReference>
<feature type="coiled-coil region" evidence="1">
    <location>
        <begin position="290"/>
        <end position="317"/>
    </location>
</feature>
<reference evidence="3" key="2">
    <citation type="submission" date="2021-02" db="EMBL/GenBank/DDBJ databases">
        <title>Aspergillus chevalieri M1 genome sequence.</title>
        <authorList>
            <person name="Kadooka C."/>
            <person name="Mori K."/>
            <person name="Futagami T."/>
        </authorList>
    </citation>
    <scope>NUCLEOTIDE SEQUENCE</scope>
    <source>
        <strain evidence="3">M1</strain>
    </source>
</reference>
<feature type="region of interest" description="Disordered" evidence="2">
    <location>
        <begin position="733"/>
        <end position="802"/>
    </location>
</feature>
<feature type="compositionally biased region" description="Low complexity" evidence="2">
    <location>
        <begin position="1"/>
        <end position="10"/>
    </location>
</feature>
<dbReference type="AlphaFoldDB" id="A0A7R7VFX5"/>
<accession>A0A7R7VFX5</accession>
<organism evidence="3 4">
    <name type="scientific">Aspergillus chevalieri</name>
    <name type="common">Eurotium chevalieri</name>
    <dbReference type="NCBI Taxonomy" id="182096"/>
    <lineage>
        <taxon>Eukaryota</taxon>
        <taxon>Fungi</taxon>
        <taxon>Dikarya</taxon>
        <taxon>Ascomycota</taxon>
        <taxon>Pezizomycotina</taxon>
        <taxon>Eurotiomycetes</taxon>
        <taxon>Eurotiomycetidae</taxon>
        <taxon>Eurotiales</taxon>
        <taxon>Aspergillaceae</taxon>
        <taxon>Aspergillus</taxon>
        <taxon>Aspergillus subgen. Aspergillus</taxon>
    </lineage>
</organism>
<feature type="compositionally biased region" description="Polar residues" evidence="2">
    <location>
        <begin position="45"/>
        <end position="58"/>
    </location>
</feature>
<protein>
    <submittedName>
        <fullName evidence="3">Uncharacterized protein</fullName>
    </submittedName>
</protein>
<feature type="coiled-coil region" evidence="1">
    <location>
        <begin position="145"/>
        <end position="223"/>
    </location>
</feature>
<evidence type="ECO:0000313" key="4">
    <source>
        <dbReference type="Proteomes" id="UP000637239"/>
    </source>
</evidence>
<feature type="region of interest" description="Disordered" evidence="2">
    <location>
        <begin position="1"/>
        <end position="113"/>
    </location>
</feature>
<dbReference type="KEGG" id="ache:ACHE_11372A"/>
<evidence type="ECO:0000313" key="3">
    <source>
        <dbReference type="EMBL" id="BCR83970.1"/>
    </source>
</evidence>
<feature type="coiled-coil region" evidence="1">
    <location>
        <begin position="500"/>
        <end position="559"/>
    </location>
</feature>
<gene>
    <name evidence="3" type="ORF">ACHE_11372A</name>
</gene>
<evidence type="ECO:0000256" key="1">
    <source>
        <dbReference type="SAM" id="Coils"/>
    </source>
</evidence>
<keyword evidence="4" id="KW-1185">Reference proteome</keyword>
<feature type="coiled-coil region" evidence="1">
    <location>
        <begin position="588"/>
        <end position="697"/>
    </location>
</feature>
<feature type="compositionally biased region" description="Low complexity" evidence="2">
    <location>
        <begin position="23"/>
        <end position="37"/>
    </location>
</feature>
<sequence length="802" mass="89246">MAATAATARAIELRRSPRKRRISSISNAGVSGSPASRTRSRSRSGKQSDVSTDTSTITPRRPGKKVRISDPGPSTGLTPAMMRASFDGSNTGSAQSTPSRQRRSTPASRKGTQRVMQFMPLRQALDSRVQRRIGRMGLSTEINHIEREKRNFATYEKKLQSLLKERELLKQELENAKKSGASDHGEESLAQEEFMLEASQENLEELEAETSRLRQEVSFSSAQDANVESGIMNGDTIILDDTGMDGSTVIMSDSPDIRGVGYQPAIPDGFSLLGNSAPGVDSSIQAELPDRNQEAELRRLQLDLETARKEKRALFDAWRANIASPDGTAVSNNIRQSSPPPDFFVQIIPTLTDALARASDATKSLESVKKELSTLGFSGSNPSEIISEMSSRFRTACIELERAVPGETANAGLHYGNATLGALVERVESLVEDFGNERTGHDGALGREKALRGKFNELLTRYEAASKKVQELDVSAKDMLHMRMRMREMEQEGEKKDFGIQRLNAALEQYRGDIRNLEALVSILEEENTASKTQHIQQVSELKNKISDEEKARRAAESTVERRDAHIRDLNQTIERDRIRARDLMSSIESITKERQSAISEITNLEREIAKQHQNHEQEIEVVEKRRQSAIASLEHESAEQLQHCEQEIGAMNVRISELNTALEEARAEAEKLGRSNAVLEKQLQLEIEERDNLIDRWIADQERSFTLMKETANAERRKAKVRSANYELLKTKEPQSDNSVTGSEPITPVSMRHVDIDVGRGKHRRPLDSGVGIPTDDALDDEPLSDFNSDGVVLPSDPAYL</sequence>
<proteinExistence type="predicted"/>
<dbReference type="GeneID" id="66978329"/>
<feature type="compositionally biased region" description="Polar residues" evidence="2">
    <location>
        <begin position="87"/>
        <end position="107"/>
    </location>
</feature>
<dbReference type="PANTHER" id="PTHR23159:SF60">
    <property type="entry name" value="SPINDLE ASSEMBLY ABNORMAL PROTEIN 4"/>
    <property type="match status" value="1"/>
</dbReference>